<dbReference type="UniPathway" id="UPA00245"/>
<evidence type="ECO:0000256" key="2">
    <source>
        <dbReference type="ARBA" id="ARBA00022801"/>
    </source>
</evidence>
<dbReference type="GO" id="GO:0004359">
    <property type="term" value="F:glutaminase activity"/>
    <property type="evidence" value="ECO:0007669"/>
    <property type="project" value="UniProtKB-UniRule"/>
</dbReference>
<dbReference type="SUPFAM" id="SSF52317">
    <property type="entry name" value="Class I glutamine amidotransferase-like"/>
    <property type="match status" value="1"/>
</dbReference>
<keyword evidence="4 10" id="KW-0315">Glutamine amidotransferase</keyword>
<comment type="catalytic activity">
    <reaction evidence="6 10">
        <text>aldehydo-D-ribose 5-phosphate + D-glyceraldehyde 3-phosphate + L-glutamine = pyridoxal 5'-phosphate + L-glutamate + phosphate + 3 H2O + H(+)</text>
        <dbReference type="Rhea" id="RHEA:31507"/>
        <dbReference type="ChEBI" id="CHEBI:15377"/>
        <dbReference type="ChEBI" id="CHEBI:15378"/>
        <dbReference type="ChEBI" id="CHEBI:29985"/>
        <dbReference type="ChEBI" id="CHEBI:43474"/>
        <dbReference type="ChEBI" id="CHEBI:58273"/>
        <dbReference type="ChEBI" id="CHEBI:58359"/>
        <dbReference type="ChEBI" id="CHEBI:59776"/>
        <dbReference type="ChEBI" id="CHEBI:597326"/>
        <dbReference type="EC" id="4.3.3.6"/>
    </reaction>
</comment>
<keyword evidence="14" id="KW-1185">Reference proteome</keyword>
<evidence type="ECO:0000256" key="6">
    <source>
        <dbReference type="ARBA" id="ARBA00047992"/>
    </source>
</evidence>
<feature type="active site" description="Charge relay system" evidence="10 11">
    <location>
        <position position="170"/>
    </location>
</feature>
<dbReference type="GO" id="GO:0042823">
    <property type="term" value="P:pyridoxal phosphate biosynthetic process"/>
    <property type="evidence" value="ECO:0007669"/>
    <property type="project" value="UniProtKB-UniRule"/>
</dbReference>
<dbReference type="PIRSF" id="PIRSF005639">
    <property type="entry name" value="Glut_amidoT_SNO"/>
    <property type="match status" value="1"/>
</dbReference>
<dbReference type="GO" id="GO:1903600">
    <property type="term" value="C:glutaminase complex"/>
    <property type="evidence" value="ECO:0007669"/>
    <property type="project" value="TreeGrafter"/>
</dbReference>
<accession>A0A1Q2L488</accession>
<feature type="active site" description="Charge relay system" evidence="10 11">
    <location>
        <position position="172"/>
    </location>
</feature>
<name>A0A1Q2L488_9BACL</name>
<keyword evidence="3 10" id="KW-0663">Pyridoxal phosphate</keyword>
<reference evidence="13 14" key="1">
    <citation type="submission" date="2017-02" db="EMBL/GenBank/DDBJ databases">
        <title>The complete genomic sequence of a novel cold adapted crude oil-degrading bacterium Planococcus qaidamina Y42.</title>
        <authorList>
            <person name="Yang R."/>
        </authorList>
    </citation>
    <scope>NUCLEOTIDE SEQUENCE [LARGE SCALE GENOMIC DNA]</scope>
    <source>
        <strain evidence="13 14">Y42</strain>
    </source>
</reference>
<feature type="binding site" evidence="10 12">
    <location>
        <position position="106"/>
    </location>
    <ligand>
        <name>L-glutamine</name>
        <dbReference type="ChEBI" id="CHEBI:58359"/>
    </ligand>
</feature>
<dbReference type="FunFam" id="3.40.50.880:FF:000010">
    <property type="entry name" value="uncharacterized protein LOC100176842 isoform X2"/>
    <property type="match status" value="1"/>
</dbReference>
<evidence type="ECO:0000256" key="5">
    <source>
        <dbReference type="ARBA" id="ARBA00023239"/>
    </source>
</evidence>
<dbReference type="EMBL" id="CP019640">
    <property type="protein sequence ID" value="AQQ54672.1"/>
    <property type="molecule type" value="Genomic_DNA"/>
</dbReference>
<evidence type="ECO:0000256" key="11">
    <source>
        <dbReference type="PIRSR" id="PIRSR005639-1"/>
    </source>
</evidence>
<evidence type="ECO:0000256" key="3">
    <source>
        <dbReference type="ARBA" id="ARBA00022898"/>
    </source>
</evidence>
<dbReference type="RefSeq" id="WP_077590572.1">
    <property type="nucleotide sequence ID" value="NZ_CP019640.1"/>
</dbReference>
<dbReference type="AlphaFoldDB" id="A0A1Q2L488"/>
<dbReference type="EC" id="4.3.3.6" evidence="10"/>
<comment type="function">
    <text evidence="8 10">Catalyzes the hydrolysis of glutamine to glutamate and ammonia as part of the biosynthesis of pyridoxal 5'-phosphate. The resulting ammonia molecule is channeled to the active site of PdxS.</text>
</comment>
<dbReference type="EC" id="3.5.1.2" evidence="10"/>
<dbReference type="OrthoDB" id="9810320at2"/>
<evidence type="ECO:0000256" key="12">
    <source>
        <dbReference type="PIRSR" id="PIRSR005639-2"/>
    </source>
</evidence>
<dbReference type="PANTHER" id="PTHR31559">
    <property type="entry name" value="PYRIDOXAL 5'-PHOSPHATE SYNTHASE SUBUNIT SNO"/>
    <property type="match status" value="1"/>
</dbReference>
<sequence>MTKIGILALQGAVREHVKQVEACGAEAKVIKRVEDIAGLDGLILPGGESTTMRRLIDRYELMEPLRAFAASGKPIFGTCAGLILMAKTVEGYDAPHLGLMDVTVARNSFGRQIHSFETELAVKGIDNPVDAVFIRAPHITAAGPTVEVLAEYDGRIVMVRDGQFMGCSFHPELTEDISLTRCFIDLVRSCVQVQS</sequence>
<evidence type="ECO:0000256" key="7">
    <source>
        <dbReference type="ARBA" id="ARBA00049534"/>
    </source>
</evidence>
<keyword evidence="2 10" id="KW-0378">Hydrolase</keyword>
<evidence type="ECO:0000256" key="9">
    <source>
        <dbReference type="ARBA" id="ARBA00064749"/>
    </source>
</evidence>
<proteinExistence type="inferred from homology"/>
<dbReference type="InterPro" id="IPR029062">
    <property type="entry name" value="Class_I_gatase-like"/>
</dbReference>
<dbReference type="PROSITE" id="PS51273">
    <property type="entry name" value="GATASE_TYPE_1"/>
    <property type="match status" value="1"/>
</dbReference>
<dbReference type="GO" id="GO:0016740">
    <property type="term" value="F:transferase activity"/>
    <property type="evidence" value="ECO:0007669"/>
    <property type="project" value="UniProtKB-KW"/>
</dbReference>
<keyword evidence="13" id="KW-0808">Transferase</keyword>
<evidence type="ECO:0000256" key="1">
    <source>
        <dbReference type="ARBA" id="ARBA00008345"/>
    </source>
</evidence>
<comment type="catalytic activity">
    <reaction evidence="7 10">
        <text>L-glutamine + H2O = L-glutamate + NH4(+)</text>
        <dbReference type="Rhea" id="RHEA:15889"/>
        <dbReference type="ChEBI" id="CHEBI:15377"/>
        <dbReference type="ChEBI" id="CHEBI:28938"/>
        <dbReference type="ChEBI" id="CHEBI:29985"/>
        <dbReference type="ChEBI" id="CHEBI:58359"/>
        <dbReference type="EC" id="3.5.1.2"/>
    </reaction>
</comment>
<dbReference type="PROSITE" id="PS01236">
    <property type="entry name" value="PDXT_SNO_1"/>
    <property type="match status" value="1"/>
</dbReference>
<feature type="active site" description="Nucleophile" evidence="10 11">
    <location>
        <position position="79"/>
    </location>
</feature>
<dbReference type="NCBIfam" id="TIGR03800">
    <property type="entry name" value="PLP_synth_Pdx2"/>
    <property type="match status" value="1"/>
</dbReference>
<evidence type="ECO:0000313" key="13">
    <source>
        <dbReference type="EMBL" id="AQQ54672.1"/>
    </source>
</evidence>
<comment type="subunit">
    <text evidence="9 10">In the presence of PdxS, forms a dodecamer of heterodimers. Only shows activity in the heterodimer.</text>
</comment>
<organism evidence="13 14">
    <name type="scientific">Planococcus lenghuensis</name>
    <dbReference type="NCBI Taxonomy" id="2213202"/>
    <lineage>
        <taxon>Bacteria</taxon>
        <taxon>Bacillati</taxon>
        <taxon>Bacillota</taxon>
        <taxon>Bacilli</taxon>
        <taxon>Bacillales</taxon>
        <taxon>Caryophanaceae</taxon>
        <taxon>Planococcus</taxon>
    </lineage>
</organism>
<dbReference type="Gene3D" id="3.40.50.880">
    <property type="match status" value="1"/>
</dbReference>
<comment type="similarity">
    <text evidence="1 10">Belongs to the glutaminase PdxT/SNO family.</text>
</comment>
<dbReference type="Proteomes" id="UP000188184">
    <property type="component" value="Chromosome"/>
</dbReference>
<dbReference type="PROSITE" id="PS51130">
    <property type="entry name" value="PDXT_SNO_2"/>
    <property type="match status" value="1"/>
</dbReference>
<feature type="binding site" evidence="10 12">
    <location>
        <begin position="47"/>
        <end position="49"/>
    </location>
    <ligand>
        <name>L-glutamine</name>
        <dbReference type="ChEBI" id="CHEBI:58359"/>
    </ligand>
</feature>
<evidence type="ECO:0000256" key="10">
    <source>
        <dbReference type="HAMAP-Rule" id="MF_01615"/>
    </source>
</evidence>
<dbReference type="HAMAP" id="MF_01615">
    <property type="entry name" value="PdxT"/>
    <property type="match status" value="1"/>
</dbReference>
<gene>
    <name evidence="10" type="primary">pdxT</name>
    <name evidence="13" type="ORF">B0X71_17235</name>
</gene>
<dbReference type="GO" id="GO:0005829">
    <property type="term" value="C:cytosol"/>
    <property type="evidence" value="ECO:0007669"/>
    <property type="project" value="TreeGrafter"/>
</dbReference>
<dbReference type="KEGG" id="pmar:B0X71_17235"/>
<keyword evidence="5 10" id="KW-0456">Lyase</keyword>
<feature type="binding site" evidence="10 12">
    <location>
        <begin position="134"/>
        <end position="135"/>
    </location>
    <ligand>
        <name>L-glutamine</name>
        <dbReference type="ChEBI" id="CHEBI:58359"/>
    </ligand>
</feature>
<dbReference type="InterPro" id="IPR002161">
    <property type="entry name" value="PdxT/SNO"/>
</dbReference>
<dbReference type="InterPro" id="IPR021196">
    <property type="entry name" value="PdxT/SNO_CS"/>
</dbReference>
<dbReference type="PANTHER" id="PTHR31559:SF0">
    <property type="entry name" value="PYRIDOXAL 5'-PHOSPHATE SYNTHASE SUBUNIT SNO1-RELATED"/>
    <property type="match status" value="1"/>
</dbReference>
<dbReference type="GO" id="GO:0008614">
    <property type="term" value="P:pyridoxine metabolic process"/>
    <property type="evidence" value="ECO:0007669"/>
    <property type="project" value="TreeGrafter"/>
</dbReference>
<comment type="pathway">
    <text evidence="10">Cofactor biosynthesis; pyridoxal 5'-phosphate biosynthesis.</text>
</comment>
<evidence type="ECO:0000256" key="8">
    <source>
        <dbReference type="ARBA" id="ARBA00054599"/>
    </source>
</evidence>
<dbReference type="Pfam" id="PF01174">
    <property type="entry name" value="SNO"/>
    <property type="match status" value="1"/>
</dbReference>
<dbReference type="GO" id="GO:0006543">
    <property type="term" value="P:L-glutamine catabolic process"/>
    <property type="evidence" value="ECO:0007669"/>
    <property type="project" value="UniProtKB-UniRule"/>
</dbReference>
<protein>
    <recommendedName>
        <fullName evidence="10">Pyridoxal 5'-phosphate synthase subunit PdxT</fullName>
        <ecNumber evidence="10">4.3.3.6</ecNumber>
    </recommendedName>
    <alternativeName>
        <fullName evidence="10">Pdx2</fullName>
    </alternativeName>
    <alternativeName>
        <fullName evidence="10">Pyridoxal 5'-phosphate synthase glutaminase subunit</fullName>
        <ecNumber evidence="10">3.5.1.2</ecNumber>
    </alternativeName>
</protein>
<dbReference type="CDD" id="cd01749">
    <property type="entry name" value="GATase1_PB"/>
    <property type="match status" value="1"/>
</dbReference>
<evidence type="ECO:0000256" key="4">
    <source>
        <dbReference type="ARBA" id="ARBA00022962"/>
    </source>
</evidence>
<dbReference type="GO" id="GO:0036381">
    <property type="term" value="F:pyridoxal 5'-phosphate synthase (glutamine hydrolysing) activity"/>
    <property type="evidence" value="ECO:0007669"/>
    <property type="project" value="UniProtKB-UniRule"/>
</dbReference>
<evidence type="ECO:0000313" key="14">
    <source>
        <dbReference type="Proteomes" id="UP000188184"/>
    </source>
</evidence>